<dbReference type="Proteomes" id="UP000476009">
    <property type="component" value="Unassembled WGS sequence"/>
</dbReference>
<dbReference type="InterPro" id="IPR002826">
    <property type="entry name" value="MptE-like"/>
</dbReference>
<dbReference type="GO" id="GO:0016301">
    <property type="term" value="F:kinase activity"/>
    <property type="evidence" value="ECO:0007669"/>
    <property type="project" value="UniProtKB-KW"/>
</dbReference>
<dbReference type="GO" id="GO:0009229">
    <property type="term" value="P:thiamine diphosphate biosynthetic process"/>
    <property type="evidence" value="ECO:0007669"/>
    <property type="project" value="InterPro"/>
</dbReference>
<dbReference type="SUPFAM" id="SSF63999">
    <property type="entry name" value="Thiamin pyrophosphokinase, catalytic domain"/>
    <property type="match status" value="1"/>
</dbReference>
<feature type="domain" description="6-hydroxymethylpterin diphosphokinase MptE-like" evidence="5">
    <location>
        <begin position="213"/>
        <end position="385"/>
    </location>
</feature>
<keyword evidence="2" id="KW-0547">Nucleotide-binding</keyword>
<evidence type="ECO:0000256" key="4">
    <source>
        <dbReference type="ARBA" id="ARBA00022840"/>
    </source>
</evidence>
<evidence type="ECO:0000313" key="7">
    <source>
        <dbReference type="Proteomes" id="UP000476009"/>
    </source>
</evidence>
<dbReference type="Pfam" id="PF01973">
    <property type="entry name" value="MptE-like"/>
    <property type="match status" value="1"/>
</dbReference>
<dbReference type="GO" id="GO:0005524">
    <property type="term" value="F:ATP binding"/>
    <property type="evidence" value="ECO:0007669"/>
    <property type="project" value="UniProtKB-KW"/>
</dbReference>
<keyword evidence="4" id="KW-0067">ATP-binding</keyword>
<protein>
    <submittedName>
        <fullName evidence="6">Motility associated factor glycosyltransferase family protein</fullName>
    </submittedName>
</protein>
<name>A0A6L1L3S5_CAMLA</name>
<organism evidence="6 7">
    <name type="scientific">Campylobacter lari</name>
    <dbReference type="NCBI Taxonomy" id="201"/>
    <lineage>
        <taxon>Bacteria</taxon>
        <taxon>Pseudomonadati</taxon>
        <taxon>Campylobacterota</taxon>
        <taxon>Epsilonproteobacteria</taxon>
        <taxon>Campylobacterales</taxon>
        <taxon>Campylobacteraceae</taxon>
        <taxon>Campylobacter</taxon>
    </lineage>
</organism>
<dbReference type="EMBL" id="AACKNS010000006">
    <property type="protein sequence ID" value="EAK9994414.1"/>
    <property type="molecule type" value="Genomic_DNA"/>
</dbReference>
<dbReference type="InterPro" id="IPR036759">
    <property type="entry name" value="TPK_catalytic_sf"/>
</dbReference>
<proteinExistence type="predicted"/>
<dbReference type="PANTHER" id="PTHR41786:SF1">
    <property type="entry name" value="6-HYDROXYMETHYLPTERIN DIPHOSPHOKINASE MPTE-LIKE DOMAIN-CONTAINING PROTEIN"/>
    <property type="match status" value="1"/>
</dbReference>
<evidence type="ECO:0000256" key="2">
    <source>
        <dbReference type="ARBA" id="ARBA00022741"/>
    </source>
</evidence>
<keyword evidence="3" id="KW-0418">Kinase</keyword>
<accession>A0A6L1L3S5</accession>
<evidence type="ECO:0000256" key="3">
    <source>
        <dbReference type="ARBA" id="ARBA00022777"/>
    </source>
</evidence>
<dbReference type="PANTHER" id="PTHR41786">
    <property type="entry name" value="MOTILITY ACCESSORY FACTOR MAF"/>
    <property type="match status" value="1"/>
</dbReference>
<dbReference type="AlphaFoldDB" id="A0A6L1L3S5"/>
<dbReference type="GO" id="GO:0004788">
    <property type="term" value="F:thiamine diphosphokinase activity"/>
    <property type="evidence" value="ECO:0007669"/>
    <property type="project" value="InterPro"/>
</dbReference>
<sequence length="646" mass="75456">MNTYEANFNKNLGALESYNATLADKIEDVKTNERFEVFAGKSAFDINIYDHELKQSLYDNPEKFFDEKYNEIYTKYERYPVLFFYGLGNGLLYKALLKNENHKSIVVFEPNIEILYIVFHLIDFSQELKDKRLYVVDTNDFDMDDIINFLIGELFVRNYLYDSKIYSLNSYYNQYKIHMEELEKKLNEKIMYIFNAQGSNRITTLSQDLKFSIKNTPKMLTKVSFKYFINQRKGKNKTAIIVASGPSLIKQLPLLKESVNKATIICVDGSYPILVKYNIKPDIVISLDSSELNSKFFDNNHEEFDKNITFIVTASTHSDTIKYLEKNHRNYLLVLRPSSKFTHKILINDFGTLGGLNVAYMGYELAVKLEHKNIILIGQDLAFDEKGNSHPMDFLYGENFDNNIPSLEKRITTTAYGGKGEVITHQGWKYYIQSYELYIKETAKKSIITYNATEGGARIEGAIEKSFKQVCDELLKEDKIIFPFLNSLPKKEQILLAKQSYDYFLELIKFAKNKIYQCQKLLKPILKVIEQTRYHIDLNTINFVKILKTNDEIHKVKEFLEDEKMSIFSDQLVAALTLTELELAKISLMSAHTQEDKKIRMIIWLIKHEKWLKLVIDTLESQIKIMEQSIQDLKDFIKVNNEHLRS</sequence>
<evidence type="ECO:0000256" key="1">
    <source>
        <dbReference type="ARBA" id="ARBA00022679"/>
    </source>
</evidence>
<reference evidence="6 7" key="1">
    <citation type="submission" date="2018-05" db="EMBL/GenBank/DDBJ databases">
        <authorList>
            <consortium name="PulseNet: The National Subtyping Network for Foodborne Disease Surveillance"/>
            <person name="Tarr C.L."/>
            <person name="Trees E."/>
            <person name="Katz L.S."/>
            <person name="Carleton-Romer H.A."/>
            <person name="Stroika S."/>
            <person name="Kucerova Z."/>
            <person name="Roache K.F."/>
            <person name="Sabol A.L."/>
            <person name="Besser J."/>
            <person name="Gerner-Smidt P."/>
        </authorList>
    </citation>
    <scope>NUCLEOTIDE SEQUENCE [LARGE SCALE GENOMIC DNA]</scope>
    <source>
        <strain evidence="6 7">D5625</strain>
    </source>
</reference>
<evidence type="ECO:0000313" key="6">
    <source>
        <dbReference type="EMBL" id="EAK9994414.1"/>
    </source>
</evidence>
<keyword evidence="1 6" id="KW-0808">Transferase</keyword>
<comment type="caution">
    <text evidence="6">The sequence shown here is derived from an EMBL/GenBank/DDBJ whole genome shotgun (WGS) entry which is preliminary data.</text>
</comment>
<gene>
    <name evidence="6" type="ORF">A9458_06095</name>
</gene>
<evidence type="ECO:0000259" key="5">
    <source>
        <dbReference type="Pfam" id="PF01973"/>
    </source>
</evidence>